<accession>A0A1H9PLD2</accession>
<gene>
    <name evidence="1" type="ORF">SAMN05518684_101349</name>
</gene>
<dbReference type="STRING" id="1601833.SAMN05518684_101349"/>
<keyword evidence="2" id="KW-1185">Reference proteome</keyword>
<dbReference type="RefSeq" id="WP_093047269.1">
    <property type="nucleotide sequence ID" value="NZ_FOGT01000001.1"/>
</dbReference>
<dbReference type="OrthoDB" id="2871307at2"/>
<evidence type="ECO:0000313" key="2">
    <source>
        <dbReference type="Proteomes" id="UP000198571"/>
    </source>
</evidence>
<sequence>MSILLVFLLAVQTASGFPCGDSDYTDYNENSNALTGEVMYETSTLKPHFNYYYELLFEKHRPDLMEEWKEVGREREALTKKLKEFNKEKRTNLCDSIPDEWYEHHQLAQERFLQSVKERETSKIKISLYHLLAVKKTWNEEMKEALKKS</sequence>
<reference evidence="2" key="1">
    <citation type="submission" date="2016-10" db="EMBL/GenBank/DDBJ databases">
        <authorList>
            <person name="Varghese N."/>
            <person name="Submissions S."/>
        </authorList>
    </citation>
    <scope>NUCLEOTIDE SEQUENCE [LARGE SCALE GENOMIC DNA]</scope>
    <source>
        <strain evidence="2">S9</strain>
    </source>
</reference>
<dbReference type="EMBL" id="FOGT01000001">
    <property type="protein sequence ID" value="SER48383.1"/>
    <property type="molecule type" value="Genomic_DNA"/>
</dbReference>
<dbReference type="Proteomes" id="UP000198571">
    <property type="component" value="Unassembled WGS sequence"/>
</dbReference>
<name>A0A1H9PLD2_9BACI</name>
<protein>
    <submittedName>
        <fullName evidence="1">Uncharacterized protein</fullName>
    </submittedName>
</protein>
<evidence type="ECO:0000313" key="1">
    <source>
        <dbReference type="EMBL" id="SER48383.1"/>
    </source>
</evidence>
<organism evidence="1 2">
    <name type="scientific">Salipaludibacillus aurantiacus</name>
    <dbReference type="NCBI Taxonomy" id="1601833"/>
    <lineage>
        <taxon>Bacteria</taxon>
        <taxon>Bacillati</taxon>
        <taxon>Bacillota</taxon>
        <taxon>Bacilli</taxon>
        <taxon>Bacillales</taxon>
        <taxon>Bacillaceae</taxon>
    </lineage>
</organism>
<dbReference type="AlphaFoldDB" id="A0A1H9PLD2"/>
<proteinExistence type="predicted"/>